<dbReference type="EMBL" id="GBRH01184065">
    <property type="protein sequence ID" value="JAE13831.1"/>
    <property type="molecule type" value="Transcribed_RNA"/>
</dbReference>
<name>A0A0A9FU33_ARUDO</name>
<reference evidence="1" key="2">
    <citation type="journal article" date="2015" name="Data Brief">
        <title>Shoot transcriptome of the giant reed, Arundo donax.</title>
        <authorList>
            <person name="Barrero R.A."/>
            <person name="Guerrero F.D."/>
            <person name="Moolhuijzen P."/>
            <person name="Goolsby J.A."/>
            <person name="Tidwell J."/>
            <person name="Bellgard S.E."/>
            <person name="Bellgard M.I."/>
        </authorList>
    </citation>
    <scope>NUCLEOTIDE SEQUENCE</scope>
    <source>
        <tissue evidence="1">Shoot tissue taken approximately 20 cm above the soil surface</tissue>
    </source>
</reference>
<organism evidence="1">
    <name type="scientific">Arundo donax</name>
    <name type="common">Giant reed</name>
    <name type="synonym">Donax arundinaceus</name>
    <dbReference type="NCBI Taxonomy" id="35708"/>
    <lineage>
        <taxon>Eukaryota</taxon>
        <taxon>Viridiplantae</taxon>
        <taxon>Streptophyta</taxon>
        <taxon>Embryophyta</taxon>
        <taxon>Tracheophyta</taxon>
        <taxon>Spermatophyta</taxon>
        <taxon>Magnoliopsida</taxon>
        <taxon>Liliopsida</taxon>
        <taxon>Poales</taxon>
        <taxon>Poaceae</taxon>
        <taxon>PACMAD clade</taxon>
        <taxon>Arundinoideae</taxon>
        <taxon>Arundineae</taxon>
        <taxon>Arundo</taxon>
    </lineage>
</organism>
<protein>
    <submittedName>
        <fullName evidence="1">Sfr2</fullName>
    </submittedName>
</protein>
<accession>A0A0A9FU33</accession>
<evidence type="ECO:0000313" key="1">
    <source>
        <dbReference type="EMBL" id="JAE13831.1"/>
    </source>
</evidence>
<dbReference type="AlphaFoldDB" id="A0A0A9FU33"/>
<proteinExistence type="predicted"/>
<sequence length="36" mass="4362">MALLFHRFEDIHSFYKEKKEYECSGRAHEVIFLLSS</sequence>
<reference evidence="1" key="1">
    <citation type="submission" date="2014-09" db="EMBL/GenBank/DDBJ databases">
        <authorList>
            <person name="Magalhaes I.L.F."/>
            <person name="Oliveira U."/>
            <person name="Santos F.R."/>
            <person name="Vidigal T.H.D.A."/>
            <person name="Brescovit A.D."/>
            <person name="Santos A.J."/>
        </authorList>
    </citation>
    <scope>NUCLEOTIDE SEQUENCE</scope>
    <source>
        <tissue evidence="1">Shoot tissue taken approximately 20 cm above the soil surface</tissue>
    </source>
</reference>